<comment type="caution">
    <text evidence="2">The sequence shown here is derived from an EMBL/GenBank/DDBJ whole genome shotgun (WGS) entry which is preliminary data.</text>
</comment>
<accession>U2E475</accession>
<reference evidence="2 3" key="1">
    <citation type="journal article" date="2011" name="J. Bacteriol.">
        <title>Genome sequence of Halorhabdus tiamatea, the first archaeon isolated from a deep-sea anoxic brine lake.</title>
        <authorList>
            <person name="Antunes A."/>
            <person name="Alam I."/>
            <person name="Bajic V.B."/>
            <person name="Stingl U."/>
        </authorList>
    </citation>
    <scope>NUCLEOTIDE SEQUENCE [LARGE SCALE GENOMIC DNA]</scope>
    <source>
        <strain evidence="2 3">SARL4B</strain>
    </source>
</reference>
<evidence type="ECO:0000313" key="2">
    <source>
        <dbReference type="EMBL" id="ERJ06751.1"/>
    </source>
</evidence>
<evidence type="ECO:0000256" key="1">
    <source>
        <dbReference type="SAM" id="MobiDB-lite"/>
    </source>
</evidence>
<sequence length="127" mass="13985">MGERRGYVLHGTDGRLPAFFPDQTPLDCAMSDDIYSQPTSVDRSPSSGHSVDGAVRAGDEAERGHIEQTDSVRWARIDRGGSPIDEPSPTHRAVAARDRLWDSYRGETEDGWFVWRAPGDDQGGGRD</sequence>
<organism evidence="2 3">
    <name type="scientific">Halorhabdus tiamatea SARL4B</name>
    <dbReference type="NCBI Taxonomy" id="1033806"/>
    <lineage>
        <taxon>Archaea</taxon>
        <taxon>Methanobacteriati</taxon>
        <taxon>Methanobacteriota</taxon>
        <taxon>Stenosarchaea group</taxon>
        <taxon>Halobacteria</taxon>
        <taxon>Halobacteriales</taxon>
        <taxon>Haloarculaceae</taxon>
        <taxon>Halorhabdus</taxon>
    </lineage>
</organism>
<dbReference type="AlphaFoldDB" id="U2E475"/>
<feature type="region of interest" description="Disordered" evidence="1">
    <location>
        <begin position="30"/>
        <end position="91"/>
    </location>
</feature>
<evidence type="ECO:0000313" key="3">
    <source>
        <dbReference type="Proteomes" id="UP000003861"/>
    </source>
</evidence>
<dbReference type="EMBL" id="AFNT02000010">
    <property type="protein sequence ID" value="ERJ06751.1"/>
    <property type="molecule type" value="Genomic_DNA"/>
</dbReference>
<dbReference type="Proteomes" id="UP000003861">
    <property type="component" value="Unassembled WGS sequence"/>
</dbReference>
<gene>
    <name evidence="2" type="ORF">HLRTI_001167</name>
</gene>
<proteinExistence type="predicted"/>
<name>U2E475_9EURY</name>
<reference evidence="2 3" key="2">
    <citation type="journal article" date="2013" name="PLoS ONE">
        <title>INDIGO - INtegrated Data Warehouse of MIcrobial GenOmes with Examples from the Red Sea Extremophiles.</title>
        <authorList>
            <person name="Alam I."/>
            <person name="Antunes A."/>
            <person name="Kamau A.A."/>
            <person name="Ba Alawi W."/>
            <person name="Kalkatawi M."/>
            <person name="Stingl U."/>
            <person name="Bajic V.B."/>
        </authorList>
    </citation>
    <scope>NUCLEOTIDE SEQUENCE [LARGE SCALE GENOMIC DNA]</scope>
    <source>
        <strain evidence="2 3">SARL4B</strain>
    </source>
</reference>
<protein>
    <submittedName>
        <fullName evidence="2">Uncharacterized protein</fullName>
    </submittedName>
</protein>
<feature type="compositionally biased region" description="Polar residues" evidence="1">
    <location>
        <begin position="34"/>
        <end position="49"/>
    </location>
</feature>
<feature type="compositionally biased region" description="Basic and acidic residues" evidence="1">
    <location>
        <begin position="57"/>
        <end position="79"/>
    </location>
</feature>